<dbReference type="SUPFAM" id="SSF117396">
    <property type="entry name" value="TM1631-like"/>
    <property type="match status" value="1"/>
</dbReference>
<dbReference type="InterPro" id="IPR036520">
    <property type="entry name" value="UPF0759_sf"/>
</dbReference>
<organism evidence="1 2">
    <name type="scientific">Agromyces indicus</name>
    <dbReference type="NCBI Taxonomy" id="758919"/>
    <lineage>
        <taxon>Bacteria</taxon>
        <taxon>Bacillati</taxon>
        <taxon>Actinomycetota</taxon>
        <taxon>Actinomycetes</taxon>
        <taxon>Micrococcales</taxon>
        <taxon>Microbacteriaceae</taxon>
        <taxon>Agromyces</taxon>
    </lineage>
</organism>
<dbReference type="RefSeq" id="WP_310520943.1">
    <property type="nucleotide sequence ID" value="NZ_BAABBS010000001.1"/>
</dbReference>
<dbReference type="Gene3D" id="3.20.20.410">
    <property type="entry name" value="Protein of unknown function UPF0759"/>
    <property type="match status" value="1"/>
</dbReference>
<dbReference type="EMBL" id="JAVKGS010000003">
    <property type="protein sequence ID" value="MDR5692486.1"/>
    <property type="molecule type" value="Genomic_DNA"/>
</dbReference>
<dbReference type="Pfam" id="PF01904">
    <property type="entry name" value="DUF72"/>
    <property type="match status" value="1"/>
</dbReference>
<gene>
    <name evidence="1" type="ORF">RH861_10490</name>
</gene>
<accession>A0ABU1FM79</accession>
<name>A0ABU1FM79_9MICO</name>
<dbReference type="Proteomes" id="UP001260072">
    <property type="component" value="Unassembled WGS sequence"/>
</dbReference>
<evidence type="ECO:0000313" key="1">
    <source>
        <dbReference type="EMBL" id="MDR5692486.1"/>
    </source>
</evidence>
<dbReference type="InterPro" id="IPR002763">
    <property type="entry name" value="DUF72"/>
</dbReference>
<dbReference type="PANTHER" id="PTHR30348">
    <property type="entry name" value="UNCHARACTERIZED PROTEIN YECE"/>
    <property type="match status" value="1"/>
</dbReference>
<protein>
    <submittedName>
        <fullName evidence="1">DUF72 domain-containing protein</fullName>
    </submittedName>
</protein>
<comment type="caution">
    <text evidence="1">The sequence shown here is derived from an EMBL/GenBank/DDBJ whole genome shotgun (WGS) entry which is preliminary data.</text>
</comment>
<proteinExistence type="predicted"/>
<keyword evidence="2" id="KW-1185">Reference proteome</keyword>
<dbReference type="PANTHER" id="PTHR30348:SF4">
    <property type="entry name" value="DUF72 DOMAIN-CONTAINING PROTEIN"/>
    <property type="match status" value="1"/>
</dbReference>
<evidence type="ECO:0000313" key="2">
    <source>
        <dbReference type="Proteomes" id="UP001260072"/>
    </source>
</evidence>
<reference evidence="2" key="1">
    <citation type="submission" date="2023-07" db="EMBL/GenBank/DDBJ databases">
        <title>Description of three actinobacteria isolated from air of manufacturing shop in a pharmaceutical factory.</title>
        <authorList>
            <person name="Zhang D.-F."/>
        </authorList>
    </citation>
    <scope>NUCLEOTIDE SEQUENCE [LARGE SCALE GENOMIC DNA]</scope>
    <source>
        <strain evidence="2">CCTCC AB 2011122</strain>
    </source>
</reference>
<sequence>MVEARIGISGWRYRPWRGVFYPKGLRQADELAYAAERMTSIELNGSFYSLQRPASWLRWRDGTPDGFVFAVKGPRFITHVKRLGDVDAPMANFFASGVLDLGAKLGPVLWQLPPTLRYDEGLLDAFLARLPRTRADAAALAARHDDRMSGRASFPAAAAGATGETPIRYAVEVRHPSFEETADEWAALLARHGVASVTADTAGKYPRLDRTTADFAYARLHGEEELYASGYDDPSLDRWAEWTRAHLEAGRDAYLYFDNDIKVRAPYDAMGLIARLPRPASSSAAAAPAPAPGDP</sequence>